<feature type="coiled-coil region" evidence="14">
    <location>
        <begin position="377"/>
        <end position="407"/>
    </location>
</feature>
<feature type="domain" description="Response regulatory" evidence="17">
    <location>
        <begin position="646"/>
        <end position="766"/>
    </location>
</feature>
<dbReference type="Gene3D" id="3.30.565.10">
    <property type="entry name" value="Histidine kinase-like ATPase, C-terminal domain"/>
    <property type="match status" value="1"/>
</dbReference>
<dbReference type="SUPFAM" id="SSF55874">
    <property type="entry name" value="ATPase domain of HSP90 chaperone/DNA topoisomerase II/histidine kinase"/>
    <property type="match status" value="1"/>
</dbReference>
<feature type="transmembrane region" description="Helical" evidence="15">
    <location>
        <begin position="20"/>
        <end position="40"/>
    </location>
</feature>
<organism evidence="20 21">
    <name type="scientific">Litoribacillus peritrichatus</name>
    <dbReference type="NCBI Taxonomy" id="718191"/>
    <lineage>
        <taxon>Bacteria</taxon>
        <taxon>Pseudomonadati</taxon>
        <taxon>Pseudomonadota</taxon>
        <taxon>Gammaproteobacteria</taxon>
        <taxon>Oceanospirillales</taxon>
        <taxon>Oceanospirillaceae</taxon>
        <taxon>Litoribacillus</taxon>
    </lineage>
</organism>
<evidence type="ECO:0000256" key="7">
    <source>
        <dbReference type="ARBA" id="ARBA00022692"/>
    </source>
</evidence>
<evidence type="ECO:0000259" key="19">
    <source>
        <dbReference type="PROSITE" id="PS50894"/>
    </source>
</evidence>
<dbReference type="InterPro" id="IPR003594">
    <property type="entry name" value="HATPase_dom"/>
</dbReference>
<reference evidence="21" key="1">
    <citation type="journal article" date="2019" name="Int. J. Syst. Evol. Microbiol.">
        <title>The Global Catalogue of Microorganisms (GCM) 10K type strain sequencing project: providing services to taxonomists for standard genome sequencing and annotation.</title>
        <authorList>
            <consortium name="The Broad Institute Genomics Platform"/>
            <consortium name="The Broad Institute Genome Sequencing Center for Infectious Disease"/>
            <person name="Wu L."/>
            <person name="Ma J."/>
        </authorList>
    </citation>
    <scope>NUCLEOTIDE SEQUENCE [LARGE SCALE GENOMIC DNA]</scope>
    <source>
        <strain evidence="21">JCM 17551</strain>
    </source>
</reference>
<dbReference type="InterPro" id="IPR003660">
    <property type="entry name" value="HAMP_dom"/>
</dbReference>
<evidence type="ECO:0000313" key="20">
    <source>
        <dbReference type="EMBL" id="GAA3937045.1"/>
    </source>
</evidence>
<evidence type="ECO:0000256" key="12">
    <source>
        <dbReference type="PROSITE-ProRule" id="PRU00110"/>
    </source>
</evidence>
<keyword evidence="11 15" id="KW-0472">Membrane</keyword>
<dbReference type="SUPFAM" id="SSF47226">
    <property type="entry name" value="Histidine-containing phosphotransfer domain, HPT domain"/>
    <property type="match status" value="1"/>
</dbReference>
<keyword evidence="21" id="KW-1185">Reference proteome</keyword>
<evidence type="ECO:0000313" key="21">
    <source>
        <dbReference type="Proteomes" id="UP001501565"/>
    </source>
</evidence>
<dbReference type="PANTHER" id="PTHR45339:SF5">
    <property type="entry name" value="HISTIDINE KINASE"/>
    <property type="match status" value="1"/>
</dbReference>
<dbReference type="CDD" id="cd06225">
    <property type="entry name" value="HAMP"/>
    <property type="match status" value="1"/>
</dbReference>
<dbReference type="PROSITE" id="PS50110">
    <property type="entry name" value="RESPONSE_REGULATORY"/>
    <property type="match status" value="2"/>
</dbReference>
<feature type="domain" description="HAMP" evidence="18">
    <location>
        <begin position="326"/>
        <end position="378"/>
    </location>
</feature>
<dbReference type="PROSITE" id="PS50894">
    <property type="entry name" value="HPT"/>
    <property type="match status" value="1"/>
</dbReference>
<comment type="subcellular location">
    <subcellularLocation>
        <location evidence="2">Cell membrane</location>
        <topology evidence="2">Multi-pass membrane protein</topology>
    </subcellularLocation>
</comment>
<dbReference type="Pfam" id="PF00072">
    <property type="entry name" value="Response_reg"/>
    <property type="match status" value="2"/>
</dbReference>
<dbReference type="EC" id="2.7.13.3" evidence="3"/>
<evidence type="ECO:0000256" key="6">
    <source>
        <dbReference type="ARBA" id="ARBA00022679"/>
    </source>
</evidence>
<keyword evidence="5 13" id="KW-0597">Phosphoprotein</keyword>
<sequence>MMMDRTLAFSFSQVRLATKLISFGVVLTIFVVSLTTWLAISASERALRQSIERNIVNVAVNTAGAIDEFMMERVVELKILAQSQVFQGIDDKQVQSYMLPVLIENPHLKQLILFKRDGQSISVTENAQLIDWIQNRDDDSRRLLMQAFSARQGDVFFRDAHVRGNQLVSFIFTPIVDQNLNVTAVFTSVVNLDYVKNKVSEMDRRTLGNKHAYLVNTRGEVLFSLDPRSQSFKTIPDAQNFPDLLQLLKVEEEGSVNYMDYSGDKVLAGFANLSEYGINHEGDWSLIDVTPEAVVMEPIYELRSNMMWMCIMVLSAGAVISMFFARGLVKPIFKLSKSVKELTSGNRSVRVEIETGDEVGELAAAFNNMSSQIESQYDSLATKNLELEQARQKAQDASRHKSEFLANMSHEIRTPMNAIIGFSNLMMDTELNTKQQDFIRKIRSSSQSLLAIINDILDFSKIEAGKMDLEAIEFDLLAEIEAVISMFADSARKKGIELVHIQDFDVPRIVKGDSLRVRQILINLVSNAVKFTETGHVVVKLRLLAEEKDAIAIQFVVEDTGIGIPSEKQELLFSEFQQADGSTSRQFGGTGLGLAICKKLVKMMGGAIEVESEDGVGSSFRFTLRLNKADSDQAYPCLHEDLRGIRVMIVDAHHESRQFFEHAFENLACQARTVSTSLDVMATLRDLRFSASLDLLIVDKDMPVMDGASLVSEIRTMPYLDQLPILMTVKGTGEDIDPAFQGLDVHNFLEKPLSITGLVDAVDKTFGKFTTLDDGAESKENSLFWPNAKVLLVEDNLMNQELARMMLSDLVAHVEVAANGKEALMALQRIDFDLVLMDVQMPVMDGLQATRMVRKQPQWQELPIIAMTANAMKGDREACLDAGMSDYLSKPVDSADLKDKLVTWLPIDAGTVNVDLVALEDLEDQGRKVNGEEDWIDIDAALQRVGGNESRLKLLMSIFCQESINVTSRLEEAIQAEDAQQCIFIVHSMKGSASNLSAGQLREAALNLEHAFKNKHYDDIGSLKQRFEVCLKGTLEVAHNYSK</sequence>
<feature type="domain" description="Histidine kinase" evidence="16">
    <location>
        <begin position="407"/>
        <end position="628"/>
    </location>
</feature>
<dbReference type="SMART" id="SM00387">
    <property type="entry name" value="HATPase_c"/>
    <property type="match status" value="1"/>
</dbReference>
<dbReference type="InterPro" id="IPR036890">
    <property type="entry name" value="HATPase_C_sf"/>
</dbReference>
<gene>
    <name evidence="20" type="ORF">GCM10022277_36770</name>
</gene>
<accession>A0ABP7N4R7</accession>
<dbReference type="Gene3D" id="3.40.50.2300">
    <property type="match status" value="2"/>
</dbReference>
<dbReference type="SUPFAM" id="SSF158472">
    <property type="entry name" value="HAMP domain-like"/>
    <property type="match status" value="1"/>
</dbReference>
<dbReference type="InterPro" id="IPR036641">
    <property type="entry name" value="HPT_dom_sf"/>
</dbReference>
<dbReference type="PANTHER" id="PTHR45339">
    <property type="entry name" value="HYBRID SIGNAL TRANSDUCTION HISTIDINE KINASE J"/>
    <property type="match status" value="1"/>
</dbReference>
<evidence type="ECO:0000256" key="8">
    <source>
        <dbReference type="ARBA" id="ARBA00022777"/>
    </source>
</evidence>
<evidence type="ECO:0000256" key="2">
    <source>
        <dbReference type="ARBA" id="ARBA00004651"/>
    </source>
</evidence>
<dbReference type="SMART" id="SM00448">
    <property type="entry name" value="REC"/>
    <property type="match status" value="2"/>
</dbReference>
<keyword evidence="9 15" id="KW-1133">Transmembrane helix</keyword>
<evidence type="ECO:0000256" key="10">
    <source>
        <dbReference type="ARBA" id="ARBA00023012"/>
    </source>
</evidence>
<evidence type="ECO:0000256" key="11">
    <source>
        <dbReference type="ARBA" id="ARBA00023136"/>
    </source>
</evidence>
<keyword evidence="6" id="KW-0808">Transferase</keyword>
<dbReference type="InterPro" id="IPR005467">
    <property type="entry name" value="His_kinase_dom"/>
</dbReference>
<evidence type="ECO:0000256" key="13">
    <source>
        <dbReference type="PROSITE-ProRule" id="PRU00169"/>
    </source>
</evidence>
<dbReference type="SUPFAM" id="SSF52172">
    <property type="entry name" value="CheY-like"/>
    <property type="match status" value="2"/>
</dbReference>
<dbReference type="SMART" id="SM00388">
    <property type="entry name" value="HisKA"/>
    <property type="match status" value="1"/>
</dbReference>
<comment type="caution">
    <text evidence="20">The sequence shown here is derived from an EMBL/GenBank/DDBJ whole genome shotgun (WGS) entry which is preliminary data.</text>
</comment>
<evidence type="ECO:0000256" key="4">
    <source>
        <dbReference type="ARBA" id="ARBA00022475"/>
    </source>
</evidence>
<evidence type="ECO:0000259" key="17">
    <source>
        <dbReference type="PROSITE" id="PS50110"/>
    </source>
</evidence>
<feature type="domain" description="HPt" evidence="19">
    <location>
        <begin position="948"/>
        <end position="1043"/>
    </location>
</feature>
<feature type="modified residue" description="4-aspartylphosphate" evidence="13">
    <location>
        <position position="838"/>
    </location>
</feature>
<dbReference type="InterPro" id="IPR003661">
    <property type="entry name" value="HisK_dim/P_dom"/>
</dbReference>
<evidence type="ECO:0000256" key="15">
    <source>
        <dbReference type="SAM" id="Phobius"/>
    </source>
</evidence>
<keyword evidence="8" id="KW-0418">Kinase</keyword>
<dbReference type="Pfam" id="PF02518">
    <property type="entry name" value="HATPase_c"/>
    <property type="match status" value="1"/>
</dbReference>
<keyword evidence="10" id="KW-0902">Two-component regulatory system</keyword>
<dbReference type="InterPro" id="IPR008207">
    <property type="entry name" value="Sig_transdc_His_kin_Hpt_dom"/>
</dbReference>
<dbReference type="Gene3D" id="3.30.450.20">
    <property type="entry name" value="PAS domain"/>
    <property type="match status" value="1"/>
</dbReference>
<dbReference type="CDD" id="cd00082">
    <property type="entry name" value="HisKA"/>
    <property type="match status" value="1"/>
</dbReference>
<keyword evidence="14" id="KW-0175">Coiled coil</keyword>
<dbReference type="Gene3D" id="1.20.120.160">
    <property type="entry name" value="HPT domain"/>
    <property type="match status" value="1"/>
</dbReference>
<evidence type="ECO:0000259" key="18">
    <source>
        <dbReference type="PROSITE" id="PS50885"/>
    </source>
</evidence>
<name>A0ABP7N4R7_9GAMM</name>
<proteinExistence type="predicted"/>
<dbReference type="PROSITE" id="PS50109">
    <property type="entry name" value="HIS_KIN"/>
    <property type="match status" value="1"/>
</dbReference>
<keyword evidence="7 15" id="KW-0812">Transmembrane</keyword>
<dbReference type="Gene3D" id="1.10.287.130">
    <property type="match status" value="1"/>
</dbReference>
<feature type="modified residue" description="4-aspartylphosphate" evidence="13">
    <location>
        <position position="699"/>
    </location>
</feature>
<feature type="modified residue" description="Phosphohistidine" evidence="12">
    <location>
        <position position="987"/>
    </location>
</feature>
<evidence type="ECO:0000256" key="1">
    <source>
        <dbReference type="ARBA" id="ARBA00000085"/>
    </source>
</evidence>
<evidence type="ECO:0000259" key="16">
    <source>
        <dbReference type="PROSITE" id="PS50109"/>
    </source>
</evidence>
<evidence type="ECO:0000256" key="5">
    <source>
        <dbReference type="ARBA" id="ARBA00022553"/>
    </source>
</evidence>
<keyword evidence="4" id="KW-1003">Cell membrane</keyword>
<dbReference type="InterPro" id="IPR011006">
    <property type="entry name" value="CheY-like_superfamily"/>
</dbReference>
<dbReference type="Gene3D" id="6.10.340.10">
    <property type="match status" value="1"/>
</dbReference>
<evidence type="ECO:0000256" key="14">
    <source>
        <dbReference type="SAM" id="Coils"/>
    </source>
</evidence>
<dbReference type="Pfam" id="PF01627">
    <property type="entry name" value="Hpt"/>
    <property type="match status" value="1"/>
</dbReference>
<dbReference type="EMBL" id="BAABBN010000012">
    <property type="protein sequence ID" value="GAA3937045.1"/>
    <property type="molecule type" value="Genomic_DNA"/>
</dbReference>
<dbReference type="SMART" id="SM00304">
    <property type="entry name" value="HAMP"/>
    <property type="match status" value="1"/>
</dbReference>
<dbReference type="PRINTS" id="PR00344">
    <property type="entry name" value="BCTRLSENSOR"/>
</dbReference>
<dbReference type="SUPFAM" id="SSF47384">
    <property type="entry name" value="Homodimeric domain of signal transducing histidine kinase"/>
    <property type="match status" value="1"/>
</dbReference>
<dbReference type="Pfam" id="PF02743">
    <property type="entry name" value="dCache_1"/>
    <property type="match status" value="1"/>
</dbReference>
<dbReference type="CDD" id="cd17546">
    <property type="entry name" value="REC_hyHK_CKI1_RcsC-like"/>
    <property type="match status" value="1"/>
</dbReference>
<dbReference type="InterPro" id="IPR036097">
    <property type="entry name" value="HisK_dim/P_sf"/>
</dbReference>
<dbReference type="InterPro" id="IPR033479">
    <property type="entry name" value="dCache_1"/>
</dbReference>
<protein>
    <recommendedName>
        <fullName evidence="3">histidine kinase</fullName>
        <ecNumber evidence="3">2.7.13.3</ecNumber>
    </recommendedName>
</protein>
<feature type="domain" description="Response regulatory" evidence="17">
    <location>
        <begin position="789"/>
        <end position="905"/>
    </location>
</feature>
<dbReference type="InterPro" id="IPR001789">
    <property type="entry name" value="Sig_transdc_resp-reg_receiver"/>
</dbReference>
<dbReference type="CDD" id="cd16922">
    <property type="entry name" value="HATPase_EvgS-ArcB-TorS-like"/>
    <property type="match status" value="1"/>
</dbReference>
<comment type="catalytic activity">
    <reaction evidence="1">
        <text>ATP + protein L-histidine = ADP + protein N-phospho-L-histidine.</text>
        <dbReference type="EC" id="2.7.13.3"/>
    </reaction>
</comment>
<dbReference type="Pfam" id="PF00672">
    <property type="entry name" value="HAMP"/>
    <property type="match status" value="1"/>
</dbReference>
<evidence type="ECO:0000256" key="9">
    <source>
        <dbReference type="ARBA" id="ARBA00022989"/>
    </source>
</evidence>
<evidence type="ECO:0000256" key="3">
    <source>
        <dbReference type="ARBA" id="ARBA00012438"/>
    </source>
</evidence>
<dbReference type="PROSITE" id="PS50885">
    <property type="entry name" value="HAMP"/>
    <property type="match status" value="1"/>
</dbReference>
<dbReference type="Pfam" id="PF00512">
    <property type="entry name" value="HisKA"/>
    <property type="match status" value="1"/>
</dbReference>
<dbReference type="Proteomes" id="UP001501565">
    <property type="component" value="Unassembled WGS sequence"/>
</dbReference>
<dbReference type="InterPro" id="IPR004358">
    <property type="entry name" value="Sig_transdc_His_kin-like_C"/>
</dbReference>